<dbReference type="InterPro" id="IPR001810">
    <property type="entry name" value="F-box_dom"/>
</dbReference>
<sequence>MRRADAETNNKESVIELSLWKRPPSSTLGNGLPHQAQLINDQIPHSLSEASGLQRLPDEILSMIISWLSKGDSEGGLAFFALRQVSRQFRHLTEGAEFQDHYFSTHDCCRWCSGGFEDLPSPERDTWQLRHCFEYNVPFPDLKAKVGKLMRKDYACKTCQRVRRKRSQWEDPVTCKFQVLLPDSRSLWSKCDPCGVEHPNVCFARRQRVKPKSVCIGRQGHIRLCAHKTLTWDDIKSRIDEGQDDEGRILVGSCDHPDHSEPCSEGKGPQAFATKLPGGMTVILIFWRGHSGGDPSVFHPSGYLYKTKLREAIQNIRLQGGRHMVPQRGVNSMAEWDSIAEIDGSESISPDLIKLRGGWASQDPGRPHACSPFRTLKMACGHCEKGKGCIIVTYLRRICFDMPEANGGGLPHDWFHAMDTASYEYSGHCGVPETCQLLEQLFLDISISDVLHPREGCPVFEPWASDYVNAIRESRFGDAIWARYQMLGQTVNGLCRGKTIVERITEDAMGYKKYSSKFYDEAVAFYGANNSGSDGHPEVIEIILRVDTEDLTGKHIPEDG</sequence>
<dbReference type="PROSITE" id="PS50181">
    <property type="entry name" value="FBOX"/>
    <property type="match status" value="1"/>
</dbReference>
<feature type="domain" description="F-box" evidence="1">
    <location>
        <begin position="50"/>
        <end position="106"/>
    </location>
</feature>
<dbReference type="CDD" id="cd09917">
    <property type="entry name" value="F-box_SF"/>
    <property type="match status" value="1"/>
</dbReference>
<reference evidence="2 3" key="1">
    <citation type="submission" date="2020-05" db="EMBL/GenBank/DDBJ databases">
        <title>Identification and distribution of gene clusters putatively required for synthesis of sphingolipid metabolism inhibitors in phylogenetically diverse species of the filamentous fungus Fusarium.</title>
        <authorList>
            <person name="Kim H.-S."/>
            <person name="Busman M."/>
            <person name="Brown D.W."/>
            <person name="Divon H."/>
            <person name="Uhlig S."/>
            <person name="Proctor R.H."/>
        </authorList>
    </citation>
    <scope>NUCLEOTIDE SEQUENCE [LARGE SCALE GENOMIC DNA]</scope>
    <source>
        <strain evidence="2 3">NRRL 25196</strain>
    </source>
</reference>
<proteinExistence type="predicted"/>
<dbReference type="Proteomes" id="UP000574317">
    <property type="component" value="Unassembled WGS sequence"/>
</dbReference>
<evidence type="ECO:0000313" key="3">
    <source>
        <dbReference type="Proteomes" id="UP000574317"/>
    </source>
</evidence>
<dbReference type="Pfam" id="PF00646">
    <property type="entry name" value="F-box"/>
    <property type="match status" value="1"/>
</dbReference>
<dbReference type="EMBL" id="JAAOAO010000051">
    <property type="protein sequence ID" value="KAF5565903.1"/>
    <property type="molecule type" value="Genomic_DNA"/>
</dbReference>
<accession>A0A8H5K2Y3</accession>
<dbReference type="SUPFAM" id="SSF81383">
    <property type="entry name" value="F-box domain"/>
    <property type="match status" value="1"/>
</dbReference>
<evidence type="ECO:0000259" key="1">
    <source>
        <dbReference type="PROSITE" id="PS50181"/>
    </source>
</evidence>
<keyword evidence="3" id="KW-1185">Reference proteome</keyword>
<dbReference type="InterPro" id="IPR036047">
    <property type="entry name" value="F-box-like_dom_sf"/>
</dbReference>
<organism evidence="2 3">
    <name type="scientific">Fusarium napiforme</name>
    <dbReference type="NCBI Taxonomy" id="42672"/>
    <lineage>
        <taxon>Eukaryota</taxon>
        <taxon>Fungi</taxon>
        <taxon>Dikarya</taxon>
        <taxon>Ascomycota</taxon>
        <taxon>Pezizomycotina</taxon>
        <taxon>Sordariomycetes</taxon>
        <taxon>Hypocreomycetidae</taxon>
        <taxon>Hypocreales</taxon>
        <taxon>Nectriaceae</taxon>
        <taxon>Fusarium</taxon>
        <taxon>Fusarium fujikuroi species complex</taxon>
    </lineage>
</organism>
<protein>
    <recommendedName>
        <fullName evidence="1">F-box domain-containing protein</fullName>
    </recommendedName>
</protein>
<comment type="caution">
    <text evidence="2">The sequence shown here is derived from an EMBL/GenBank/DDBJ whole genome shotgun (WGS) entry which is preliminary data.</text>
</comment>
<gene>
    <name evidence="2" type="ORF">FNAPI_1452</name>
</gene>
<evidence type="ECO:0000313" key="2">
    <source>
        <dbReference type="EMBL" id="KAF5565903.1"/>
    </source>
</evidence>
<dbReference type="AlphaFoldDB" id="A0A8H5K2Y3"/>
<name>A0A8H5K2Y3_9HYPO</name>